<dbReference type="EMBL" id="AMCI01008012">
    <property type="protein sequence ID" value="EJW91696.1"/>
    <property type="molecule type" value="Genomic_DNA"/>
</dbReference>
<evidence type="ECO:0000313" key="1">
    <source>
        <dbReference type="EMBL" id="EJW91696.1"/>
    </source>
</evidence>
<gene>
    <name evidence="1" type="ORF">EVA_20198</name>
</gene>
<name>J9F9V8_9ZZZZ</name>
<sequence length="49" mass="5769">AQYKRQREIELRSRLSDILSQLTNYRFNNDEIDTIIATAILLKQSEATE</sequence>
<organism evidence="1">
    <name type="scientific">gut metagenome</name>
    <dbReference type="NCBI Taxonomy" id="749906"/>
    <lineage>
        <taxon>unclassified sequences</taxon>
        <taxon>metagenomes</taxon>
        <taxon>organismal metagenomes</taxon>
    </lineage>
</organism>
<dbReference type="AlphaFoldDB" id="J9F9V8"/>
<proteinExistence type="predicted"/>
<accession>J9F9V8</accession>
<protein>
    <submittedName>
        <fullName evidence="1">Uncharacterized protein</fullName>
    </submittedName>
</protein>
<feature type="non-terminal residue" evidence="1">
    <location>
        <position position="1"/>
    </location>
</feature>
<comment type="caution">
    <text evidence="1">The sequence shown here is derived from an EMBL/GenBank/DDBJ whole genome shotgun (WGS) entry which is preliminary data.</text>
</comment>
<reference evidence="1" key="1">
    <citation type="journal article" date="2012" name="PLoS ONE">
        <title>Gene sets for utilization of primary and secondary nutrition supplies in the distal gut of endangered iberian lynx.</title>
        <authorList>
            <person name="Alcaide M."/>
            <person name="Messina E."/>
            <person name="Richter M."/>
            <person name="Bargiela R."/>
            <person name="Peplies J."/>
            <person name="Huws S.A."/>
            <person name="Newbold C.J."/>
            <person name="Golyshin P.N."/>
            <person name="Simon M.A."/>
            <person name="Lopez G."/>
            <person name="Yakimov M.M."/>
            <person name="Ferrer M."/>
        </authorList>
    </citation>
    <scope>NUCLEOTIDE SEQUENCE</scope>
</reference>